<accession>A0A9P4R1R0</accession>
<dbReference type="PANTHER" id="PTHR24173:SF74">
    <property type="entry name" value="ANKYRIN REPEAT DOMAIN-CONTAINING PROTEIN 16"/>
    <property type="match status" value="1"/>
</dbReference>
<dbReference type="SUPFAM" id="SSF48403">
    <property type="entry name" value="Ankyrin repeat"/>
    <property type="match status" value="1"/>
</dbReference>
<dbReference type="Proteomes" id="UP000799444">
    <property type="component" value="Unassembled WGS sequence"/>
</dbReference>
<comment type="caution">
    <text evidence="5">The sequence shown here is derived from an EMBL/GenBank/DDBJ whole genome shotgun (WGS) entry which is preliminary data.</text>
</comment>
<dbReference type="EMBL" id="ML996119">
    <property type="protein sequence ID" value="KAF2737019.1"/>
    <property type="molecule type" value="Genomic_DNA"/>
</dbReference>
<feature type="repeat" description="ANK" evidence="3">
    <location>
        <begin position="185"/>
        <end position="219"/>
    </location>
</feature>
<dbReference type="Gene3D" id="1.25.40.20">
    <property type="entry name" value="Ankyrin repeat-containing domain"/>
    <property type="match status" value="1"/>
</dbReference>
<evidence type="ECO:0000256" key="4">
    <source>
        <dbReference type="SAM" id="MobiDB-lite"/>
    </source>
</evidence>
<gene>
    <name evidence="5" type="ORF">EJ04DRAFT_561888</name>
</gene>
<dbReference type="PANTHER" id="PTHR24173">
    <property type="entry name" value="ANKYRIN REPEAT CONTAINING"/>
    <property type="match status" value="1"/>
</dbReference>
<dbReference type="InterPro" id="IPR036770">
    <property type="entry name" value="Ankyrin_rpt-contain_sf"/>
</dbReference>
<feature type="region of interest" description="Disordered" evidence="4">
    <location>
        <begin position="395"/>
        <end position="422"/>
    </location>
</feature>
<dbReference type="SMART" id="SM00248">
    <property type="entry name" value="ANK"/>
    <property type="match status" value="7"/>
</dbReference>
<dbReference type="InterPro" id="IPR002110">
    <property type="entry name" value="Ankyrin_rpt"/>
</dbReference>
<organism evidence="5 6">
    <name type="scientific">Polyplosphaeria fusca</name>
    <dbReference type="NCBI Taxonomy" id="682080"/>
    <lineage>
        <taxon>Eukaryota</taxon>
        <taxon>Fungi</taxon>
        <taxon>Dikarya</taxon>
        <taxon>Ascomycota</taxon>
        <taxon>Pezizomycotina</taxon>
        <taxon>Dothideomycetes</taxon>
        <taxon>Pleosporomycetidae</taxon>
        <taxon>Pleosporales</taxon>
        <taxon>Tetraplosphaeriaceae</taxon>
        <taxon>Polyplosphaeria</taxon>
    </lineage>
</organism>
<sequence length="438" mass="48141">MRENGIAPIDVNHRGMSLFECALIGGRDDMCGMLLAAGLDLGTQNPFRITLAQRAFRVLLDCPEMVDAYQNVRASVESIHNADILRLNAVHKIIVGLQHDDLQEQLESNRSLVHGRDMEQYTPLIWAAKRNNIEAVILLLKYGANPNDCCVRGISALSYAAAWSTVELCQKLLDAGAEIRTADDTGRSALLFSLRTNPVNPGIVTLLLEHGADPNNRSEEMEITCLMEATKYPQPSICNVLLDYGAEINAVDQNGQTAGFYAISCDNEAVVDTLIKRGTSLAHRDNNGESIVEHAARSGSTLIMEIIQRAVNHHLVLVLTSSEISNCWTIFYHQRDTYFTGTRKPVEVERKALNDLIRSIQSEDSSTSWLDTDATGPASFADDIEGVATTNLASDDNLEGQNQHADTQSSSETTSLGQPWKITQGLPSGPWASIWWAY</sequence>
<evidence type="ECO:0000313" key="5">
    <source>
        <dbReference type="EMBL" id="KAF2737019.1"/>
    </source>
</evidence>
<dbReference type="PROSITE" id="PS50088">
    <property type="entry name" value="ANK_REPEAT"/>
    <property type="match status" value="3"/>
</dbReference>
<evidence type="ECO:0000256" key="3">
    <source>
        <dbReference type="PROSITE-ProRule" id="PRU00023"/>
    </source>
</evidence>
<dbReference type="Pfam" id="PF12796">
    <property type="entry name" value="Ank_2"/>
    <property type="match status" value="2"/>
</dbReference>
<dbReference type="AlphaFoldDB" id="A0A9P4R1R0"/>
<evidence type="ECO:0000313" key="6">
    <source>
        <dbReference type="Proteomes" id="UP000799444"/>
    </source>
</evidence>
<keyword evidence="2 3" id="KW-0040">ANK repeat</keyword>
<dbReference type="PROSITE" id="PS50297">
    <property type="entry name" value="ANK_REP_REGION"/>
    <property type="match status" value="2"/>
</dbReference>
<evidence type="ECO:0000256" key="2">
    <source>
        <dbReference type="ARBA" id="ARBA00023043"/>
    </source>
</evidence>
<keyword evidence="6" id="KW-1185">Reference proteome</keyword>
<dbReference type="OrthoDB" id="341259at2759"/>
<proteinExistence type="predicted"/>
<reference evidence="5" key="1">
    <citation type="journal article" date="2020" name="Stud. Mycol.">
        <title>101 Dothideomycetes genomes: a test case for predicting lifestyles and emergence of pathogens.</title>
        <authorList>
            <person name="Haridas S."/>
            <person name="Albert R."/>
            <person name="Binder M."/>
            <person name="Bloem J."/>
            <person name="Labutti K."/>
            <person name="Salamov A."/>
            <person name="Andreopoulos B."/>
            <person name="Baker S."/>
            <person name="Barry K."/>
            <person name="Bills G."/>
            <person name="Bluhm B."/>
            <person name="Cannon C."/>
            <person name="Castanera R."/>
            <person name="Culley D."/>
            <person name="Daum C."/>
            <person name="Ezra D."/>
            <person name="Gonzalez J."/>
            <person name="Henrissat B."/>
            <person name="Kuo A."/>
            <person name="Liang C."/>
            <person name="Lipzen A."/>
            <person name="Lutzoni F."/>
            <person name="Magnuson J."/>
            <person name="Mondo S."/>
            <person name="Nolan M."/>
            <person name="Ohm R."/>
            <person name="Pangilinan J."/>
            <person name="Park H.-J."/>
            <person name="Ramirez L."/>
            <person name="Alfaro M."/>
            <person name="Sun H."/>
            <person name="Tritt A."/>
            <person name="Yoshinaga Y."/>
            <person name="Zwiers L.-H."/>
            <person name="Turgeon B."/>
            <person name="Goodwin S."/>
            <person name="Spatafora J."/>
            <person name="Crous P."/>
            <person name="Grigoriev I."/>
        </authorList>
    </citation>
    <scope>NUCLEOTIDE SEQUENCE</scope>
    <source>
        <strain evidence="5">CBS 125425</strain>
    </source>
</reference>
<feature type="repeat" description="ANK" evidence="3">
    <location>
        <begin position="119"/>
        <end position="147"/>
    </location>
</feature>
<name>A0A9P4R1R0_9PLEO</name>
<evidence type="ECO:0000256" key="1">
    <source>
        <dbReference type="ARBA" id="ARBA00022737"/>
    </source>
</evidence>
<feature type="compositionally biased region" description="Polar residues" evidence="4">
    <location>
        <begin position="395"/>
        <end position="417"/>
    </location>
</feature>
<feature type="repeat" description="ANK" evidence="3">
    <location>
        <begin position="152"/>
        <end position="184"/>
    </location>
</feature>
<protein>
    <submittedName>
        <fullName evidence="5">Ankyrin</fullName>
    </submittedName>
</protein>
<keyword evidence="1" id="KW-0677">Repeat</keyword>